<feature type="domain" description="Polysaccharide lyase family 8 C-terminal" evidence="5">
    <location>
        <begin position="559"/>
        <end position="634"/>
    </location>
</feature>
<dbReference type="AlphaFoldDB" id="A0AAV2PWH7"/>
<dbReference type="Gene3D" id="2.70.98.10">
    <property type="match status" value="1"/>
</dbReference>
<evidence type="ECO:0000259" key="4">
    <source>
        <dbReference type="Pfam" id="PF02278"/>
    </source>
</evidence>
<dbReference type="PANTHER" id="PTHR38481:SF1">
    <property type="entry name" value="HYALURONATE LYASE"/>
    <property type="match status" value="1"/>
</dbReference>
<dbReference type="InterPro" id="IPR011013">
    <property type="entry name" value="Gal_mutarotase_sf_dom"/>
</dbReference>
<dbReference type="SUPFAM" id="SSF49863">
    <property type="entry name" value="Hyaluronate lyase-like, C-terminal domain"/>
    <property type="match status" value="1"/>
</dbReference>
<comment type="caution">
    <text evidence="6">The sequence shown here is derived from an EMBL/GenBank/DDBJ whole genome shotgun (WGS) entry which is preliminary data.</text>
</comment>
<gene>
    <name evidence="6" type="ORF">MNOR_LOCUS4831</name>
</gene>
<dbReference type="Gene3D" id="2.60.220.10">
    <property type="entry name" value="Polysaccharide lyase family 8-like, C-terminal"/>
    <property type="match status" value="1"/>
</dbReference>
<evidence type="ECO:0000256" key="1">
    <source>
        <dbReference type="ARBA" id="ARBA00023239"/>
    </source>
</evidence>
<reference evidence="6 7" key="1">
    <citation type="submission" date="2024-05" db="EMBL/GenBank/DDBJ databases">
        <authorList>
            <person name="Wallberg A."/>
        </authorList>
    </citation>
    <scope>NUCLEOTIDE SEQUENCE [LARGE SCALE GENOMIC DNA]</scope>
</reference>
<feature type="chain" id="PRO_5043785784" evidence="3">
    <location>
        <begin position="20"/>
        <end position="668"/>
    </location>
</feature>
<dbReference type="GO" id="GO:0016829">
    <property type="term" value="F:lyase activity"/>
    <property type="evidence" value="ECO:0007669"/>
    <property type="project" value="UniProtKB-KW"/>
</dbReference>
<protein>
    <submittedName>
        <fullName evidence="6">Uncharacterized protein</fullName>
    </submittedName>
</protein>
<sequence length="668" mass="74229">MVIVKVIIIKVIIIIISTASPRTQSMRTIDGKYKIQNPSKPKNVLLSKISDSLKKSHIYQRNTGANTHGNTSFKEITRHLHFFFFWSSGSSPPLKASSKKKKKIARNQTPPPQILKQGDEWGGGEFAQLIKASCFSNNLMQKYENRGYHHGFIYHEDFIVDHVRGLLNIDTKLPSVIQGDTRRNEFIHLQRVVVYKGIPVDVNNNTRLIHVRLSPSTSRQCRHRRRSPHDCPHHVIFTARHHRAAASCSNGIKLDRIDTECSNSRTLLQQPTPPPDIKRAVSEQLVFFTSDLMVQQRRDYMATLRILSNRTSRPEVWVSSNKNKDGFFQADGFLTVLVDGGELGSPGAEVYQVFDWARVPGVTNLYTTDIPKYTSGSYWVQYFINFEVFVGGVSDGEVGVAVMPYKRPQRVVPISATKTWFFFDDVIVALGSGISLPAEDVTGESVITTIAQRLFRGSNFTVGTRSGSEVTISKDGSFEQAAVSWLHHDNIGYVVLGDEDQLLRTLAERRSNLDGEIHTFTAWLDHGEAPTSASHALVIIPAADVALTRDYAHNPDIDILRQDDQAHVVCHCQSQKVGIVFLNSGSVSINSCGGSSSWTLTVDVPCLALVSVKSIKKIDVTVTLSEPTQFLATINFQLQVEDGAMTDHTVQMPDPPHGGASVSTTITI</sequence>
<keyword evidence="3" id="KW-0732">Signal</keyword>
<keyword evidence="1" id="KW-0456">Lyase</keyword>
<evidence type="ECO:0000256" key="2">
    <source>
        <dbReference type="SAM" id="MobiDB-lite"/>
    </source>
</evidence>
<dbReference type="GO" id="GO:0030246">
    <property type="term" value="F:carbohydrate binding"/>
    <property type="evidence" value="ECO:0007669"/>
    <property type="project" value="InterPro"/>
</dbReference>
<dbReference type="InterPro" id="IPR003159">
    <property type="entry name" value="Lyase_8_central_dom"/>
</dbReference>
<feature type="region of interest" description="Disordered" evidence="2">
    <location>
        <begin position="91"/>
        <end position="120"/>
    </location>
</feature>
<evidence type="ECO:0000259" key="5">
    <source>
        <dbReference type="Pfam" id="PF02884"/>
    </source>
</evidence>
<dbReference type="SUPFAM" id="SSF74650">
    <property type="entry name" value="Galactose mutarotase-like"/>
    <property type="match status" value="1"/>
</dbReference>
<feature type="domain" description="Polysaccharide lyase family 8 central" evidence="4">
    <location>
        <begin position="286"/>
        <end position="543"/>
    </location>
</feature>
<dbReference type="InterPro" id="IPR014718">
    <property type="entry name" value="GH-type_carb-bd"/>
</dbReference>
<dbReference type="InterPro" id="IPR004103">
    <property type="entry name" value="Lyase_8_C"/>
</dbReference>
<evidence type="ECO:0000256" key="3">
    <source>
        <dbReference type="SAM" id="SignalP"/>
    </source>
</evidence>
<feature type="signal peptide" evidence="3">
    <location>
        <begin position="1"/>
        <end position="19"/>
    </location>
</feature>
<dbReference type="InterPro" id="IPR038970">
    <property type="entry name" value="Lyase_8"/>
</dbReference>
<dbReference type="PANTHER" id="PTHR38481">
    <property type="entry name" value="HYALURONATE LYASE"/>
    <property type="match status" value="1"/>
</dbReference>
<name>A0AAV2PWH7_MEGNR</name>
<evidence type="ECO:0000313" key="7">
    <source>
        <dbReference type="Proteomes" id="UP001497623"/>
    </source>
</evidence>
<dbReference type="Pfam" id="PF02278">
    <property type="entry name" value="Lyase_8"/>
    <property type="match status" value="1"/>
</dbReference>
<dbReference type="GO" id="GO:0005576">
    <property type="term" value="C:extracellular region"/>
    <property type="evidence" value="ECO:0007669"/>
    <property type="project" value="InterPro"/>
</dbReference>
<keyword evidence="7" id="KW-1185">Reference proteome</keyword>
<dbReference type="Proteomes" id="UP001497623">
    <property type="component" value="Unassembled WGS sequence"/>
</dbReference>
<dbReference type="InterPro" id="IPR011071">
    <property type="entry name" value="Lyase_8-like_C"/>
</dbReference>
<feature type="non-terminal residue" evidence="6">
    <location>
        <position position="668"/>
    </location>
</feature>
<accession>A0AAV2PWH7</accession>
<dbReference type="GO" id="GO:0005975">
    <property type="term" value="P:carbohydrate metabolic process"/>
    <property type="evidence" value="ECO:0007669"/>
    <property type="project" value="InterPro"/>
</dbReference>
<proteinExistence type="predicted"/>
<evidence type="ECO:0000313" key="6">
    <source>
        <dbReference type="EMBL" id="CAL4065503.1"/>
    </source>
</evidence>
<organism evidence="6 7">
    <name type="scientific">Meganyctiphanes norvegica</name>
    <name type="common">Northern krill</name>
    <name type="synonym">Thysanopoda norvegica</name>
    <dbReference type="NCBI Taxonomy" id="48144"/>
    <lineage>
        <taxon>Eukaryota</taxon>
        <taxon>Metazoa</taxon>
        <taxon>Ecdysozoa</taxon>
        <taxon>Arthropoda</taxon>
        <taxon>Crustacea</taxon>
        <taxon>Multicrustacea</taxon>
        <taxon>Malacostraca</taxon>
        <taxon>Eumalacostraca</taxon>
        <taxon>Eucarida</taxon>
        <taxon>Euphausiacea</taxon>
        <taxon>Euphausiidae</taxon>
        <taxon>Meganyctiphanes</taxon>
    </lineage>
</organism>
<dbReference type="EMBL" id="CAXKWB010001798">
    <property type="protein sequence ID" value="CAL4065503.1"/>
    <property type="molecule type" value="Genomic_DNA"/>
</dbReference>
<dbReference type="Pfam" id="PF02884">
    <property type="entry name" value="Lyase_8_C"/>
    <property type="match status" value="1"/>
</dbReference>